<dbReference type="Pfam" id="PF14124">
    <property type="entry name" value="DUF4291"/>
    <property type="match status" value="1"/>
</dbReference>
<protein>
    <recommendedName>
        <fullName evidence="3">DUF4291 domain-containing protein</fullName>
    </recommendedName>
</protein>
<evidence type="ECO:0000313" key="2">
    <source>
        <dbReference type="Proteomes" id="UP000198937"/>
    </source>
</evidence>
<dbReference type="PANTHER" id="PTHR38567:SF1">
    <property type="entry name" value="DUF4291 DOMAIN-CONTAINING PROTEIN"/>
    <property type="match status" value="1"/>
</dbReference>
<accession>A0A1C6UK99</accession>
<name>A0A1C6UK99_9ACTN</name>
<organism evidence="1 2">
    <name type="scientific">Micromonospora yangpuensis</name>
    <dbReference type="NCBI Taxonomy" id="683228"/>
    <lineage>
        <taxon>Bacteria</taxon>
        <taxon>Bacillati</taxon>
        <taxon>Actinomycetota</taxon>
        <taxon>Actinomycetes</taxon>
        <taxon>Micromonosporales</taxon>
        <taxon>Micromonosporaceae</taxon>
        <taxon>Micromonospora</taxon>
    </lineage>
</organism>
<dbReference type="Proteomes" id="UP000198937">
    <property type="component" value="Unassembled WGS sequence"/>
</dbReference>
<proteinExistence type="predicted"/>
<evidence type="ECO:0008006" key="3">
    <source>
        <dbReference type="Google" id="ProtNLM"/>
    </source>
</evidence>
<dbReference type="InterPro" id="IPR025633">
    <property type="entry name" value="DUF4291"/>
</dbReference>
<reference evidence="1 2" key="1">
    <citation type="submission" date="2016-06" db="EMBL/GenBank/DDBJ databases">
        <authorList>
            <person name="Kjaerup R.B."/>
            <person name="Dalgaard T.S."/>
            <person name="Juul-Madsen H.R."/>
        </authorList>
    </citation>
    <scope>NUCLEOTIDE SEQUENCE [LARGE SCALE GENOMIC DNA]</scope>
    <source>
        <strain evidence="1 2">DSM 45577</strain>
    </source>
</reference>
<dbReference type="AlphaFoldDB" id="A0A1C6UK99"/>
<sequence>MAAIDQPRHKQREFTHDAALVAYTQSPIRRPAFDAESQWIGPALVGEDRVVSVPVRQVRARYSADSITVYQAYPPQIAVPAVATGRFVAPFKRERMTWIKPSFLWLMYRCGWATKPGQEHVLAVEITRDGFEWALPCRPSGQLSDRLRDHVKRLGHHFRRPTQIHGMGVQALVASDHCDDSVRSEVGTAVNEHAVR</sequence>
<dbReference type="PANTHER" id="PTHR38567">
    <property type="entry name" value="DUF4291 DOMAIN-CONTAINING PROTEIN"/>
    <property type="match status" value="1"/>
</dbReference>
<keyword evidence="2" id="KW-1185">Reference proteome</keyword>
<gene>
    <name evidence="1" type="ORF">GA0070617_2618</name>
</gene>
<dbReference type="EMBL" id="FMIA01000002">
    <property type="protein sequence ID" value="SCL54283.1"/>
    <property type="molecule type" value="Genomic_DNA"/>
</dbReference>
<evidence type="ECO:0000313" key="1">
    <source>
        <dbReference type="EMBL" id="SCL54283.1"/>
    </source>
</evidence>